<dbReference type="EMBL" id="RSEC01000059">
    <property type="protein sequence ID" value="RSD11923.1"/>
    <property type="molecule type" value="Genomic_DNA"/>
</dbReference>
<sequence length="164" mass="16924">MPESPATAQSPESRAARRGPKWIVLVAGSFLVVAGCAAPAESRFLPDSTTAQSPAELEANTGIRLPAGSLLLSAGRTTLSGGLESRTFAQIRMPATAVGRFLTDSGFTAPTPGKRTVSDGDAPGSGTWHPDKAGDVAGTSDARRRVMVENTTPDSTVYLVAVQN</sequence>
<reference evidence="2 3" key="1">
    <citation type="submission" date="2018-12" db="EMBL/GenBank/DDBJ databases">
        <title>Amycolatopsis eburnea sp. nov. actinomycete associate with arbuscular mycorrhiza fungal spore.</title>
        <authorList>
            <person name="Lumyong S."/>
            <person name="Chaiya L."/>
        </authorList>
    </citation>
    <scope>NUCLEOTIDE SEQUENCE [LARGE SCALE GENOMIC DNA]</scope>
    <source>
        <strain evidence="2 3">GLM-1</strain>
    </source>
</reference>
<evidence type="ECO:0000256" key="1">
    <source>
        <dbReference type="SAM" id="MobiDB-lite"/>
    </source>
</evidence>
<dbReference type="Proteomes" id="UP000267081">
    <property type="component" value="Unassembled WGS sequence"/>
</dbReference>
<evidence type="ECO:0000313" key="2">
    <source>
        <dbReference type="EMBL" id="RSD11923.1"/>
    </source>
</evidence>
<proteinExistence type="predicted"/>
<name>A0A427T2H3_9PSEU</name>
<protein>
    <submittedName>
        <fullName evidence="2">Uncharacterized protein</fullName>
    </submittedName>
</protein>
<dbReference type="OrthoDB" id="3399837at2"/>
<dbReference type="RefSeq" id="WP_125314148.1">
    <property type="nucleotide sequence ID" value="NZ_RSEC01000059.1"/>
</dbReference>
<feature type="region of interest" description="Disordered" evidence="1">
    <location>
        <begin position="104"/>
        <end position="140"/>
    </location>
</feature>
<comment type="caution">
    <text evidence="2">The sequence shown here is derived from an EMBL/GenBank/DDBJ whole genome shotgun (WGS) entry which is preliminary data.</text>
</comment>
<dbReference type="AlphaFoldDB" id="A0A427T2H3"/>
<accession>A0A427T2H3</accession>
<evidence type="ECO:0000313" key="3">
    <source>
        <dbReference type="Proteomes" id="UP000267081"/>
    </source>
</evidence>
<organism evidence="2 3">
    <name type="scientific">Amycolatopsis eburnea</name>
    <dbReference type="NCBI Taxonomy" id="2267691"/>
    <lineage>
        <taxon>Bacteria</taxon>
        <taxon>Bacillati</taxon>
        <taxon>Actinomycetota</taxon>
        <taxon>Actinomycetes</taxon>
        <taxon>Pseudonocardiales</taxon>
        <taxon>Pseudonocardiaceae</taxon>
        <taxon>Amycolatopsis</taxon>
    </lineage>
</organism>
<keyword evidence="3" id="KW-1185">Reference proteome</keyword>
<gene>
    <name evidence="2" type="ORF">EIY87_34850</name>
</gene>